<organism evidence="1 2">
    <name type="scientific">Clostridium porci</name>
    <dbReference type="NCBI Taxonomy" id="2605778"/>
    <lineage>
        <taxon>Bacteria</taxon>
        <taxon>Bacillati</taxon>
        <taxon>Bacillota</taxon>
        <taxon>Clostridia</taxon>
        <taxon>Eubacteriales</taxon>
        <taxon>Clostridiaceae</taxon>
        <taxon>Clostridium</taxon>
    </lineage>
</organism>
<comment type="caution">
    <text evidence="1">The sequence shown here is derived from an EMBL/GenBank/DDBJ whole genome shotgun (WGS) entry which is preliminary data.</text>
</comment>
<accession>A0A7X2TBQ8</accession>
<sequence>MRSREDEILHIAQPIISEQFHKSIQKTVLFCEQNSEKVVKGFLDALYTALEHAFLQQDRKRKNKIKYVQFSHLFSSLFMGRYWIRIDMLDGGFYSDGSSPESYWDAGIVYRLFEEDIREIRKELEQRIPRIREYEIDAIRYAYAPCYHRIAKALLETLLEETAANGGLLWEESRWEETTQILFGEYMGQADLLFTLWKGGKGG</sequence>
<protein>
    <submittedName>
        <fullName evidence="1">Uncharacterized protein</fullName>
    </submittedName>
</protein>
<evidence type="ECO:0000313" key="1">
    <source>
        <dbReference type="EMBL" id="MSS35710.1"/>
    </source>
</evidence>
<dbReference type="EMBL" id="VUMD01000002">
    <property type="protein sequence ID" value="MSS35710.1"/>
    <property type="molecule type" value="Genomic_DNA"/>
</dbReference>
<reference evidence="1 2" key="1">
    <citation type="submission" date="2019-08" db="EMBL/GenBank/DDBJ databases">
        <title>In-depth cultivation of the pig gut microbiome towards novel bacterial diversity and tailored functional studies.</title>
        <authorList>
            <person name="Wylensek D."/>
            <person name="Hitch T.C.A."/>
            <person name="Clavel T."/>
        </authorList>
    </citation>
    <scope>NUCLEOTIDE SEQUENCE [LARGE SCALE GENOMIC DNA]</scope>
    <source>
        <strain evidence="1 2">WCA-389-WT-23D1</strain>
    </source>
</reference>
<evidence type="ECO:0000313" key="2">
    <source>
        <dbReference type="Proteomes" id="UP000429958"/>
    </source>
</evidence>
<dbReference type="Proteomes" id="UP000429958">
    <property type="component" value="Unassembled WGS sequence"/>
</dbReference>
<proteinExistence type="predicted"/>
<dbReference type="AlphaFoldDB" id="A0A7X2TBQ8"/>
<keyword evidence="2" id="KW-1185">Reference proteome</keyword>
<name>A0A7X2TBQ8_9CLOT</name>
<dbReference type="RefSeq" id="WP_154471102.1">
    <property type="nucleotide sequence ID" value="NZ_VUMD01000002.1"/>
</dbReference>
<gene>
    <name evidence="1" type="ORF">FYJ39_03720</name>
</gene>